<dbReference type="PANTHER" id="PTHR30153:SF2">
    <property type="entry name" value="REPLICATIVE DNA HELICASE"/>
    <property type="match status" value="1"/>
</dbReference>
<dbReference type="PANTHER" id="PTHR30153">
    <property type="entry name" value="REPLICATIVE DNA HELICASE DNAB"/>
    <property type="match status" value="1"/>
</dbReference>
<keyword evidence="2" id="KW-0378">Hydrolase</keyword>
<keyword evidence="2" id="KW-0347">Helicase</keyword>
<dbReference type="InterPro" id="IPR007694">
    <property type="entry name" value="DNA_helicase_DnaB-like_C"/>
</dbReference>
<dbReference type="AlphaFoldDB" id="A0A2N5H8W5"/>
<dbReference type="SUPFAM" id="SSF52540">
    <property type="entry name" value="P-loop containing nucleoside triphosphate hydrolases"/>
    <property type="match status" value="1"/>
</dbReference>
<dbReference type="Proteomes" id="UP000234950">
    <property type="component" value="Unassembled WGS sequence"/>
</dbReference>
<dbReference type="RefSeq" id="WP_101650719.1">
    <property type="nucleotide sequence ID" value="NZ_PGVE01000086.1"/>
</dbReference>
<keyword evidence="2" id="KW-0067">ATP-binding</keyword>
<dbReference type="CDD" id="cd00984">
    <property type="entry name" value="DnaB_C"/>
    <property type="match status" value="1"/>
</dbReference>
<evidence type="ECO:0000313" key="2">
    <source>
        <dbReference type="EMBL" id="PLS01950.1"/>
    </source>
</evidence>
<dbReference type="Pfam" id="PF03796">
    <property type="entry name" value="DnaB_C"/>
    <property type="match status" value="1"/>
</dbReference>
<dbReference type="GO" id="GO:0005524">
    <property type="term" value="F:ATP binding"/>
    <property type="evidence" value="ECO:0007669"/>
    <property type="project" value="InterPro"/>
</dbReference>
<dbReference type="PROSITE" id="PS51199">
    <property type="entry name" value="SF4_HELICASE"/>
    <property type="match status" value="1"/>
</dbReference>
<dbReference type="GO" id="GO:0005829">
    <property type="term" value="C:cytosol"/>
    <property type="evidence" value="ECO:0007669"/>
    <property type="project" value="TreeGrafter"/>
</dbReference>
<reference evidence="2 3" key="1">
    <citation type="submission" date="2017-11" db="EMBL/GenBank/DDBJ databases">
        <title>Comparitive Functional Genomics of Dry Heat Resistant strains isolated from the Viking Spacecraft.</title>
        <authorList>
            <person name="Seuylemezian A."/>
            <person name="Cooper K."/>
            <person name="Vaishampayan P."/>
        </authorList>
    </citation>
    <scope>NUCLEOTIDE SEQUENCE [LARGE SCALE GENOMIC DNA]</scope>
    <source>
        <strain evidence="2 3">V32-6</strain>
    </source>
</reference>
<gene>
    <name evidence="2" type="ORF">CVD27_22815</name>
</gene>
<feature type="domain" description="SF4 helicase" evidence="1">
    <location>
        <begin position="148"/>
        <end position="416"/>
    </location>
</feature>
<dbReference type="InterPro" id="IPR016136">
    <property type="entry name" value="DNA_helicase_N/primase_C"/>
</dbReference>
<evidence type="ECO:0000313" key="3">
    <source>
        <dbReference type="Proteomes" id="UP000234950"/>
    </source>
</evidence>
<evidence type="ECO:0000259" key="1">
    <source>
        <dbReference type="PROSITE" id="PS51199"/>
    </source>
</evidence>
<comment type="caution">
    <text evidence="2">The sequence shown here is derived from an EMBL/GenBank/DDBJ whole genome shotgun (WGS) entry which is preliminary data.</text>
</comment>
<accession>A0A2N5H8W5</accession>
<dbReference type="GO" id="GO:0003678">
    <property type="term" value="F:DNA helicase activity"/>
    <property type="evidence" value="ECO:0007669"/>
    <property type="project" value="InterPro"/>
</dbReference>
<organism evidence="2 3">
    <name type="scientific">Neobacillus cucumis</name>
    <dbReference type="NCBI Taxonomy" id="1740721"/>
    <lineage>
        <taxon>Bacteria</taxon>
        <taxon>Bacillati</taxon>
        <taxon>Bacillota</taxon>
        <taxon>Bacilli</taxon>
        <taxon>Bacillales</taxon>
        <taxon>Bacillaceae</taxon>
        <taxon>Neobacillus</taxon>
    </lineage>
</organism>
<dbReference type="Gene3D" id="1.10.860.10">
    <property type="entry name" value="DNAb Helicase, Chain A"/>
    <property type="match status" value="1"/>
</dbReference>
<dbReference type="EMBL" id="PGVE01000086">
    <property type="protein sequence ID" value="PLS01950.1"/>
    <property type="molecule type" value="Genomic_DNA"/>
</dbReference>
<name>A0A2N5H8W5_9BACI</name>
<dbReference type="Gene3D" id="3.40.50.300">
    <property type="entry name" value="P-loop containing nucleotide triphosphate hydrolases"/>
    <property type="match status" value="1"/>
</dbReference>
<sequence length="429" mass="48496">MSLVEKAFLGSLMKAEYLLKDTAVLPEQLESGRHKELMCRMVELNREGKNVDLISLTTLPDLESFGGMSYLSELLSFADLDKFEGIEKLILDQWKEREKRNILTVAAMNDWEIAKVLAELDKINQMKIVDHTSLQQALSYIYEAPWEDQVALRSATTGIKKLDDVTGGFQDGEVTILAARPSMGKTDVMLHFAKMTGWAGYLPLIFSLEMPERLITSRLIASTGGINRAKMRDPKRMLSQKQKDKWSDVIGNLNETHIQIFDGAGQSIAEIRAKTRKMVNQFPHKKPILFIDYLTLIQSGQMYGGNSHLQVTEISKSLKTMAKDFHCPVICLAQLNRSVESRAEKRPMMSDIRESGSVEQDADVILFLYRESYYDKSLDCPSLEIIVSKNRNGPVGSIMVNYNEHTGRIEDLKETSISIQSNKNEDQAC</sequence>
<dbReference type="InterPro" id="IPR027417">
    <property type="entry name" value="P-loop_NTPase"/>
</dbReference>
<keyword evidence="3" id="KW-1185">Reference proteome</keyword>
<protein>
    <submittedName>
        <fullName evidence="2">DNA helicase</fullName>
    </submittedName>
</protein>
<proteinExistence type="predicted"/>
<dbReference type="OrthoDB" id="9773982at2"/>
<dbReference type="GO" id="GO:0006260">
    <property type="term" value="P:DNA replication"/>
    <property type="evidence" value="ECO:0007669"/>
    <property type="project" value="InterPro"/>
</dbReference>
<keyword evidence="2" id="KW-0547">Nucleotide-binding</keyword>